<feature type="region of interest" description="Disordered" evidence="1">
    <location>
        <begin position="306"/>
        <end position="328"/>
    </location>
</feature>
<protein>
    <recommendedName>
        <fullName evidence="4">Autophagy protein</fullName>
    </recommendedName>
</protein>
<dbReference type="InParanoid" id="A0A136J217"/>
<evidence type="ECO:0000256" key="1">
    <source>
        <dbReference type="SAM" id="MobiDB-lite"/>
    </source>
</evidence>
<evidence type="ECO:0000313" key="2">
    <source>
        <dbReference type="EMBL" id="KXJ91195.1"/>
    </source>
</evidence>
<keyword evidence="3" id="KW-1185">Reference proteome</keyword>
<feature type="compositionally biased region" description="Low complexity" evidence="1">
    <location>
        <begin position="37"/>
        <end position="56"/>
    </location>
</feature>
<dbReference type="EMBL" id="KQ964250">
    <property type="protein sequence ID" value="KXJ91195.1"/>
    <property type="molecule type" value="Genomic_DNA"/>
</dbReference>
<dbReference type="OrthoDB" id="2103031at2759"/>
<accession>A0A136J217</accession>
<feature type="compositionally biased region" description="Polar residues" evidence="1">
    <location>
        <begin position="319"/>
        <end position="328"/>
    </location>
</feature>
<sequence length="328" mass="37186">MGWWNSLWSSSSSDDPLAKLDPKLREYLEKESPVRYNSNNAAKSTAPSPSSRATSAEIEAARQAFIESDKSEPVVPAESLYQDGRYAHLWKSYKPLGQIENETKSDHEKLMDVLEGFKDRKEQIGRAALENCALEQSDWRSCMSNPSVTERLTLCRTQVKKFEKCYTQQTRLLKALGYLSTADRSPQLEEDIQMHADALYQKMQAQEAEIDAAKAEGRPIPTFAPLIPKQAVRSLGPERELTQEQQADLRARLLKVPEEERAAEEAAIRAEFRSKAEISARVHGLWEQQEKERIERKQMGQETVWDRVSGVFRTGEKPASTNGAAEKK</sequence>
<dbReference type="AlphaFoldDB" id="A0A136J217"/>
<evidence type="ECO:0008006" key="4">
    <source>
        <dbReference type="Google" id="ProtNLM"/>
    </source>
</evidence>
<name>A0A136J217_9PEZI</name>
<proteinExistence type="predicted"/>
<evidence type="ECO:0000313" key="3">
    <source>
        <dbReference type="Proteomes" id="UP000070501"/>
    </source>
</evidence>
<dbReference type="STRING" id="196109.A0A136J217"/>
<organism evidence="2 3">
    <name type="scientific">Microdochium bolleyi</name>
    <dbReference type="NCBI Taxonomy" id="196109"/>
    <lineage>
        <taxon>Eukaryota</taxon>
        <taxon>Fungi</taxon>
        <taxon>Dikarya</taxon>
        <taxon>Ascomycota</taxon>
        <taxon>Pezizomycotina</taxon>
        <taxon>Sordariomycetes</taxon>
        <taxon>Xylariomycetidae</taxon>
        <taxon>Xylariales</taxon>
        <taxon>Microdochiaceae</taxon>
        <taxon>Microdochium</taxon>
    </lineage>
</organism>
<dbReference type="Proteomes" id="UP000070501">
    <property type="component" value="Unassembled WGS sequence"/>
</dbReference>
<reference evidence="3" key="1">
    <citation type="submission" date="2016-02" db="EMBL/GenBank/DDBJ databases">
        <title>Draft genome sequence of Microdochium bolleyi, a fungal endophyte of beachgrass.</title>
        <authorList>
            <consortium name="DOE Joint Genome Institute"/>
            <person name="David A.S."/>
            <person name="May G."/>
            <person name="Haridas S."/>
            <person name="Lim J."/>
            <person name="Wang M."/>
            <person name="Labutti K."/>
            <person name="Lipzen A."/>
            <person name="Barry K."/>
            <person name="Grigoriev I.V."/>
        </authorList>
    </citation>
    <scope>NUCLEOTIDE SEQUENCE [LARGE SCALE GENOMIC DNA]</scope>
    <source>
        <strain evidence="3">J235TASD1</strain>
    </source>
</reference>
<gene>
    <name evidence="2" type="ORF">Micbo1qcDRAFT_195355</name>
</gene>
<feature type="region of interest" description="Disordered" evidence="1">
    <location>
        <begin position="30"/>
        <end position="57"/>
    </location>
</feature>